<evidence type="ECO:0000256" key="6">
    <source>
        <dbReference type="SAM" id="Phobius"/>
    </source>
</evidence>
<dbReference type="GO" id="GO:0016020">
    <property type="term" value="C:membrane"/>
    <property type="evidence" value="ECO:0007669"/>
    <property type="project" value="InterPro"/>
</dbReference>
<feature type="coiled-coil region" evidence="4">
    <location>
        <begin position="460"/>
        <end position="487"/>
    </location>
</feature>
<name>A0A5C6UFD3_9SPHN</name>
<dbReference type="Pfam" id="PF00672">
    <property type="entry name" value="HAMP"/>
    <property type="match status" value="1"/>
</dbReference>
<evidence type="ECO:0000259" key="8">
    <source>
        <dbReference type="PROSITE" id="PS50885"/>
    </source>
</evidence>
<protein>
    <submittedName>
        <fullName evidence="9">HAMP domain-containing protein</fullName>
    </submittedName>
</protein>
<keyword evidence="4" id="KW-0175">Coiled coil</keyword>
<dbReference type="InterPro" id="IPR024478">
    <property type="entry name" value="HlyB_4HB_MCP"/>
</dbReference>
<dbReference type="RefSeq" id="WP_147081155.1">
    <property type="nucleotide sequence ID" value="NZ_VOQR01000001.1"/>
</dbReference>
<feature type="domain" description="HAMP" evidence="8">
    <location>
        <begin position="213"/>
        <end position="266"/>
    </location>
</feature>
<keyword evidence="3" id="KW-0807">Transducer</keyword>
<feature type="compositionally biased region" description="Low complexity" evidence="5">
    <location>
        <begin position="593"/>
        <end position="610"/>
    </location>
</feature>
<feature type="transmembrane region" description="Helical" evidence="6">
    <location>
        <begin position="191"/>
        <end position="211"/>
    </location>
</feature>
<evidence type="ECO:0000256" key="2">
    <source>
        <dbReference type="ARBA" id="ARBA00029447"/>
    </source>
</evidence>
<dbReference type="Pfam" id="PF00015">
    <property type="entry name" value="MCPsignal"/>
    <property type="match status" value="1"/>
</dbReference>
<dbReference type="PANTHER" id="PTHR43531:SF11">
    <property type="entry name" value="METHYL-ACCEPTING CHEMOTAXIS PROTEIN 3"/>
    <property type="match status" value="1"/>
</dbReference>
<dbReference type="SUPFAM" id="SSF158472">
    <property type="entry name" value="HAMP domain-like"/>
    <property type="match status" value="1"/>
</dbReference>
<dbReference type="PROSITE" id="PS50111">
    <property type="entry name" value="CHEMOTAXIS_TRANSDUC_2"/>
    <property type="match status" value="1"/>
</dbReference>
<dbReference type="Proteomes" id="UP000321250">
    <property type="component" value="Unassembled WGS sequence"/>
</dbReference>
<feature type="region of interest" description="Disordered" evidence="5">
    <location>
        <begin position="593"/>
        <end position="646"/>
    </location>
</feature>
<feature type="domain" description="Methyl-accepting transducer" evidence="7">
    <location>
        <begin position="333"/>
        <end position="562"/>
    </location>
</feature>
<dbReference type="Gene3D" id="6.10.340.10">
    <property type="match status" value="1"/>
</dbReference>
<dbReference type="Gene3D" id="1.10.287.950">
    <property type="entry name" value="Methyl-accepting chemotaxis protein"/>
    <property type="match status" value="1"/>
</dbReference>
<dbReference type="EMBL" id="VOQR01000001">
    <property type="protein sequence ID" value="TXC70658.1"/>
    <property type="molecule type" value="Genomic_DNA"/>
</dbReference>
<evidence type="ECO:0000313" key="10">
    <source>
        <dbReference type="Proteomes" id="UP000321250"/>
    </source>
</evidence>
<feature type="transmembrane region" description="Helical" evidence="6">
    <location>
        <begin position="13"/>
        <end position="32"/>
    </location>
</feature>
<dbReference type="InterPro" id="IPR051310">
    <property type="entry name" value="MCP_chemotaxis"/>
</dbReference>
<accession>A0A5C6UFD3</accession>
<organism evidence="9 10">
    <name type="scientific">Sphingomonas ginsenosidivorax</name>
    <dbReference type="NCBI Taxonomy" id="862135"/>
    <lineage>
        <taxon>Bacteria</taxon>
        <taxon>Pseudomonadati</taxon>
        <taxon>Pseudomonadota</taxon>
        <taxon>Alphaproteobacteria</taxon>
        <taxon>Sphingomonadales</taxon>
        <taxon>Sphingomonadaceae</taxon>
        <taxon>Sphingomonas</taxon>
    </lineage>
</organism>
<evidence type="ECO:0000256" key="4">
    <source>
        <dbReference type="SAM" id="Coils"/>
    </source>
</evidence>
<evidence type="ECO:0000256" key="3">
    <source>
        <dbReference type="PROSITE-ProRule" id="PRU00284"/>
    </source>
</evidence>
<evidence type="ECO:0000259" key="7">
    <source>
        <dbReference type="PROSITE" id="PS50111"/>
    </source>
</evidence>
<keyword evidence="1" id="KW-0145">Chemotaxis</keyword>
<dbReference type="AlphaFoldDB" id="A0A5C6UFD3"/>
<dbReference type="InterPro" id="IPR003660">
    <property type="entry name" value="HAMP_dom"/>
</dbReference>
<keyword evidence="6" id="KW-1133">Transmembrane helix</keyword>
<reference evidence="9 10" key="1">
    <citation type="journal article" date="2013" name="Antonie Van Leeuwenhoek">
        <title>Sphingomonas ginsenosidivorax sp. nov., with the ability to transform ginsenosides.</title>
        <authorList>
            <person name="Jin X.F."/>
            <person name="Kim J.K."/>
            <person name="Liu Q.M."/>
            <person name="Kang M.S."/>
            <person name="He D."/>
            <person name="Jin F.X."/>
            <person name="Kim S.C."/>
            <person name="Im W.T."/>
        </authorList>
    </citation>
    <scope>NUCLEOTIDE SEQUENCE [LARGE SCALE GENOMIC DNA]</scope>
    <source>
        <strain evidence="9 10">KHI67</strain>
    </source>
</reference>
<keyword evidence="6" id="KW-0812">Transmembrane</keyword>
<dbReference type="SMART" id="SM00304">
    <property type="entry name" value="HAMP"/>
    <property type="match status" value="2"/>
</dbReference>
<dbReference type="SUPFAM" id="SSF58104">
    <property type="entry name" value="Methyl-accepting chemotaxis protein (MCP) signaling domain"/>
    <property type="match status" value="1"/>
</dbReference>
<feature type="compositionally biased region" description="Pro residues" evidence="5">
    <location>
        <begin position="611"/>
        <end position="625"/>
    </location>
</feature>
<evidence type="ECO:0000256" key="1">
    <source>
        <dbReference type="ARBA" id="ARBA00022500"/>
    </source>
</evidence>
<dbReference type="CDD" id="cd06225">
    <property type="entry name" value="HAMP"/>
    <property type="match status" value="1"/>
</dbReference>
<evidence type="ECO:0000313" key="9">
    <source>
        <dbReference type="EMBL" id="TXC70658.1"/>
    </source>
</evidence>
<dbReference type="GO" id="GO:0007165">
    <property type="term" value="P:signal transduction"/>
    <property type="evidence" value="ECO:0007669"/>
    <property type="project" value="UniProtKB-KW"/>
</dbReference>
<proteinExistence type="inferred from homology"/>
<keyword evidence="10" id="KW-1185">Reference proteome</keyword>
<gene>
    <name evidence="9" type="ORF">FSB78_06690</name>
</gene>
<comment type="similarity">
    <text evidence="2">Belongs to the methyl-accepting chemotaxis (MCP) protein family.</text>
</comment>
<dbReference type="PROSITE" id="PS50885">
    <property type="entry name" value="HAMP"/>
    <property type="match status" value="2"/>
</dbReference>
<keyword evidence="6" id="KW-0472">Membrane</keyword>
<dbReference type="GO" id="GO:0006935">
    <property type="term" value="P:chemotaxis"/>
    <property type="evidence" value="ECO:0007669"/>
    <property type="project" value="UniProtKB-KW"/>
</dbReference>
<sequence length="646" mass="67551">MTVFSNISIQAKIVSAIGLMAALCLFIAGFGAHQITILNATSSGLITNQAESLRLAALADQNASTLQQETLQWILATDPGEAPLWRARIAKGVGSLKAKIDRLRPLVRGSDVARFEVIEASFARYRDGIVPLERILATNDRREAEHQMDRFSTPAYDRMHGALSGLVENQRRNLAAGHAEMQAAGRMTWRTLIGVAIGGLVVLGGIVLAMVRVQIANPVRRMTASMDALAAGDTGIEIEGTYRRDELGAMARAVLVFRDAARTQATAQRDKAAQEAAQKLVVDTMEDALVTLAAGDLAKDIAVAFPEDYAGVKTNFNAALANLRSLVGGVTGSAAGIRTGSQEIAQASEDLARRTEGNAASLEETSAALAQIDTRLQATARSSGETVVRADQAIATVGGGRATAEEAVAAMGRVSDSAKGIDSVIEGLDKIAFQTRVLAMNAAVEAGRAGDAGRGFAVVADLVSALAMRAEEEAKRARDQLTLTQTDIVTAVQAVQKVDGALANISNDVGEVHKLLGTMAEDAAAQSTAITQITTAISEMDRSTQQNAAMVEETSAAARNLTSEVTALADHAAMFKTHDAAIAARAPVAAPSRALPGKAKAPPAAARHAPAAPPAPKPDPTPVAKPAPKAVERTMQLDDADEWSAF</sequence>
<comment type="caution">
    <text evidence="9">The sequence shown here is derived from an EMBL/GenBank/DDBJ whole genome shotgun (WGS) entry which is preliminary data.</text>
</comment>
<feature type="domain" description="HAMP" evidence="8">
    <location>
        <begin position="282"/>
        <end position="328"/>
    </location>
</feature>
<dbReference type="InterPro" id="IPR004089">
    <property type="entry name" value="MCPsignal_dom"/>
</dbReference>
<dbReference type="PANTHER" id="PTHR43531">
    <property type="entry name" value="PROTEIN ICFG"/>
    <property type="match status" value="1"/>
</dbReference>
<evidence type="ECO:0000256" key="5">
    <source>
        <dbReference type="SAM" id="MobiDB-lite"/>
    </source>
</evidence>
<dbReference type="SMART" id="SM00283">
    <property type="entry name" value="MA"/>
    <property type="match status" value="1"/>
</dbReference>
<dbReference type="Pfam" id="PF12729">
    <property type="entry name" value="4HB_MCP_1"/>
    <property type="match status" value="1"/>
</dbReference>